<sequence>MKLFIATTRFNNETWEQNMMWRRSNEWEGCIYGSPMEMKDDIYKGALVIILEMNNDINHIMGIGLVKNRVMNDKYRIYKWGNYNRYTYKSEYRIDREELDDAEEKVFNILDQLLFKGSRHSKRGQGITSMPEWIVKNKHIDFTKKLREMFISRYK</sequence>
<accession>A0A6C0CPP1</accession>
<dbReference type="EMBL" id="MN739470">
    <property type="protein sequence ID" value="QHT06568.1"/>
    <property type="molecule type" value="Genomic_DNA"/>
</dbReference>
<evidence type="ECO:0000313" key="1">
    <source>
        <dbReference type="EMBL" id="QHT06568.1"/>
    </source>
</evidence>
<dbReference type="AlphaFoldDB" id="A0A6C0CPP1"/>
<proteinExistence type="predicted"/>
<reference evidence="1" key="1">
    <citation type="journal article" date="2020" name="Nature">
        <title>Giant virus diversity and host interactions through global metagenomics.</title>
        <authorList>
            <person name="Schulz F."/>
            <person name="Roux S."/>
            <person name="Paez-Espino D."/>
            <person name="Jungbluth S."/>
            <person name="Walsh D.A."/>
            <person name="Denef V.J."/>
            <person name="McMahon K.D."/>
            <person name="Konstantinidis K.T."/>
            <person name="Eloe-Fadrosh E.A."/>
            <person name="Kyrpides N.C."/>
            <person name="Woyke T."/>
        </authorList>
    </citation>
    <scope>NUCLEOTIDE SEQUENCE</scope>
    <source>
        <strain evidence="1">GVMAG-M-3300021425-30</strain>
    </source>
</reference>
<protein>
    <submittedName>
        <fullName evidence="1">Uncharacterized protein</fullName>
    </submittedName>
</protein>
<organism evidence="1">
    <name type="scientific">viral metagenome</name>
    <dbReference type="NCBI Taxonomy" id="1070528"/>
    <lineage>
        <taxon>unclassified sequences</taxon>
        <taxon>metagenomes</taxon>
        <taxon>organismal metagenomes</taxon>
    </lineage>
</organism>
<name>A0A6C0CPP1_9ZZZZ</name>